<feature type="binding site" evidence="10">
    <location>
        <position position="476"/>
    </location>
    <ligand>
        <name>FAD</name>
        <dbReference type="ChEBI" id="CHEBI:57692"/>
    </ligand>
</feature>
<dbReference type="EC" id="1.4.3.-" evidence="11"/>
<evidence type="ECO:0000256" key="2">
    <source>
        <dbReference type="ARBA" id="ARBA00004613"/>
    </source>
</evidence>
<feature type="binding site" evidence="10">
    <location>
        <position position="108"/>
    </location>
    <ligand>
        <name>substrate</name>
    </ligand>
</feature>
<gene>
    <name evidence="15" type="primary">IL4I1</name>
</gene>
<evidence type="ECO:0000313" key="15">
    <source>
        <dbReference type="RefSeq" id="XP_030051257.1"/>
    </source>
</evidence>
<evidence type="ECO:0000259" key="13">
    <source>
        <dbReference type="Pfam" id="PF01593"/>
    </source>
</evidence>
<keyword evidence="6 11" id="KW-0274">FAD</keyword>
<dbReference type="Proteomes" id="UP000515156">
    <property type="component" value="Chromosome 3"/>
</dbReference>
<comment type="subcellular location">
    <subcellularLocation>
        <location evidence="2">Secreted</location>
    </subcellularLocation>
</comment>
<feature type="binding site" evidence="10">
    <location>
        <begin position="105"/>
        <end position="108"/>
    </location>
    <ligand>
        <name>FAD</name>
        <dbReference type="ChEBI" id="CHEBI:57692"/>
    </ligand>
</feature>
<feature type="chain" id="PRO_5027748346" description="Amine oxidase" evidence="12">
    <location>
        <begin position="21"/>
        <end position="502"/>
    </location>
</feature>
<evidence type="ECO:0000256" key="3">
    <source>
        <dbReference type="ARBA" id="ARBA00005465"/>
    </source>
</evidence>
<evidence type="ECO:0000256" key="8">
    <source>
        <dbReference type="ARBA" id="ARBA00023157"/>
    </source>
</evidence>
<name>A0A6P7X6N5_9AMPH</name>
<protein>
    <recommendedName>
        <fullName evidence="11">Amine oxidase</fullName>
        <ecNumber evidence="11">1.4.3.-</ecNumber>
    </recommendedName>
</protein>
<dbReference type="Pfam" id="PF01593">
    <property type="entry name" value="Amino_oxidase"/>
    <property type="match status" value="1"/>
</dbReference>
<dbReference type="FunFam" id="3.50.50.60:FF:000450">
    <property type="entry name" value="Amine oxidase"/>
    <property type="match status" value="1"/>
</dbReference>
<keyword evidence="14" id="KW-1185">Reference proteome</keyword>
<dbReference type="RefSeq" id="XP_030051257.1">
    <property type="nucleotide sequence ID" value="XM_030195397.1"/>
</dbReference>
<evidence type="ECO:0000256" key="11">
    <source>
        <dbReference type="RuleBase" id="RU362067"/>
    </source>
</evidence>
<dbReference type="FunCoup" id="A0A6P7X6N5">
    <property type="interactions" value="179"/>
</dbReference>
<dbReference type="Gene3D" id="1.10.405.10">
    <property type="entry name" value="Guanine Nucleotide Dissociation Inhibitor, domain 1"/>
    <property type="match status" value="1"/>
</dbReference>
<dbReference type="GeneID" id="115465000"/>
<keyword evidence="7 11" id="KW-0560">Oxidoreductase</keyword>
<evidence type="ECO:0000256" key="10">
    <source>
        <dbReference type="PIRSR" id="PIRSR601613-1"/>
    </source>
</evidence>
<evidence type="ECO:0000313" key="14">
    <source>
        <dbReference type="Proteomes" id="UP000515156"/>
    </source>
</evidence>
<dbReference type="PANTHER" id="PTHR10742">
    <property type="entry name" value="FLAVIN MONOAMINE OXIDASE"/>
    <property type="match status" value="1"/>
</dbReference>
<dbReference type="OrthoDB" id="5046242at2759"/>
<accession>A0A6P7X6N5</accession>
<dbReference type="InterPro" id="IPR001613">
    <property type="entry name" value="Flavin_amine_oxidase"/>
</dbReference>
<keyword evidence="5 11" id="KW-0285">Flavoprotein</keyword>
<dbReference type="CTD" id="259307"/>
<dbReference type="KEGG" id="muo:115465000"/>
<evidence type="ECO:0000256" key="6">
    <source>
        <dbReference type="ARBA" id="ARBA00022827"/>
    </source>
</evidence>
<keyword evidence="12" id="KW-0732">Signal</keyword>
<dbReference type="GO" id="GO:0005576">
    <property type="term" value="C:extracellular region"/>
    <property type="evidence" value="ECO:0007669"/>
    <property type="project" value="UniProtKB-SubCell"/>
</dbReference>
<feature type="domain" description="Amine oxidase" evidence="13">
    <location>
        <begin position="61"/>
        <end position="499"/>
    </location>
</feature>
<comment type="similarity">
    <text evidence="3">Belongs to the flavin monoamine oxidase family. FIG1 subfamily.</text>
</comment>
<reference evidence="15" key="1">
    <citation type="submission" date="2025-08" db="UniProtKB">
        <authorList>
            <consortium name="RefSeq"/>
        </authorList>
    </citation>
    <scope>IDENTIFICATION</scope>
</reference>
<dbReference type="PRINTS" id="PR00757">
    <property type="entry name" value="AMINEOXDASEF"/>
</dbReference>
<sequence>MKVHWIALGCLILVIYSLEASDDPLDRCFQDPDYKELLGIATRGLRQTTKPKRVVIVGAGIAGLTAAKVLQDAGHKIYLVEASDSVGGRVLTFRNESAGWYAELGAMRIPSFHQIVHIYLKKLGLQRSAFIEYNLNTWYAVNGVVKRTYTVSDNPDVLRYKVSPRERGKGAEQLFQDALAKVIEDLKASNYSCQKILEKYDSYSVMEYFMKESNLSREAVRMIGDLLNMEDFLFISFTEMLRIQNDIRDNVSYFEIVGGMDNLPRAFYQHLRGQVQLSSRALKVEQTPKGVMLFYRRGGQLFNITGDHLLLTTTAKATRMIEFLPPLSQAKAYALRSVHYSSSTKIYLGFHQRFWEEEWIQGGKSITDRPSRFIYYPSHSFPNASGGVLLASYTWSDDSKLFLGLSDNECLQVALDDLAVIHGNQVHTLWDGTGLVKKWSLDRYSQGAFAAFTPYQTKDFAPELFQHEGRVHFAGEHTALPHGWIETSMKSALRAARNIHNA</sequence>
<evidence type="ECO:0000256" key="7">
    <source>
        <dbReference type="ARBA" id="ARBA00023002"/>
    </source>
</evidence>
<feature type="signal peptide" evidence="12">
    <location>
        <begin position="1"/>
        <end position="20"/>
    </location>
</feature>
<organism evidence="14 15">
    <name type="scientific">Microcaecilia unicolor</name>
    <dbReference type="NCBI Taxonomy" id="1415580"/>
    <lineage>
        <taxon>Eukaryota</taxon>
        <taxon>Metazoa</taxon>
        <taxon>Chordata</taxon>
        <taxon>Craniata</taxon>
        <taxon>Vertebrata</taxon>
        <taxon>Euteleostomi</taxon>
        <taxon>Amphibia</taxon>
        <taxon>Gymnophiona</taxon>
        <taxon>Siphonopidae</taxon>
        <taxon>Microcaecilia</taxon>
    </lineage>
</organism>
<evidence type="ECO:0000256" key="12">
    <source>
        <dbReference type="SAM" id="SignalP"/>
    </source>
</evidence>
<dbReference type="InterPro" id="IPR002937">
    <property type="entry name" value="Amino_oxidase"/>
</dbReference>
<dbReference type="GO" id="GO:0009063">
    <property type="term" value="P:amino acid catabolic process"/>
    <property type="evidence" value="ECO:0007669"/>
    <property type="project" value="TreeGrafter"/>
</dbReference>
<evidence type="ECO:0000256" key="4">
    <source>
        <dbReference type="ARBA" id="ARBA00022525"/>
    </source>
</evidence>
<dbReference type="PANTHER" id="PTHR10742:SF21">
    <property type="entry name" value="L-AMINO-ACID OXIDASE"/>
    <property type="match status" value="1"/>
</dbReference>
<keyword evidence="4" id="KW-0964">Secreted</keyword>
<keyword evidence="9" id="KW-0325">Glycoprotein</keyword>
<dbReference type="SUPFAM" id="SSF51905">
    <property type="entry name" value="FAD/NAD(P)-binding domain"/>
    <property type="match status" value="1"/>
</dbReference>
<dbReference type="InterPro" id="IPR036188">
    <property type="entry name" value="FAD/NAD-bd_sf"/>
</dbReference>
<proteinExistence type="inferred from homology"/>
<dbReference type="Gene3D" id="3.50.50.60">
    <property type="entry name" value="FAD/NAD(P)-binding domain"/>
    <property type="match status" value="1"/>
</dbReference>
<dbReference type="InterPro" id="IPR050281">
    <property type="entry name" value="Flavin_monoamine_oxidase"/>
</dbReference>
<comment type="cofactor">
    <cofactor evidence="1 11">
        <name>FAD</name>
        <dbReference type="ChEBI" id="CHEBI:57692"/>
    </cofactor>
</comment>
<dbReference type="SUPFAM" id="SSF54373">
    <property type="entry name" value="FAD-linked reductases, C-terminal domain"/>
    <property type="match status" value="1"/>
</dbReference>
<dbReference type="GO" id="GO:0001716">
    <property type="term" value="F:L-amino-acid oxidase activity"/>
    <property type="evidence" value="ECO:0007669"/>
    <property type="project" value="TreeGrafter"/>
</dbReference>
<dbReference type="InParanoid" id="A0A6P7X6N5"/>
<evidence type="ECO:0000256" key="9">
    <source>
        <dbReference type="ARBA" id="ARBA00023180"/>
    </source>
</evidence>
<evidence type="ECO:0000256" key="1">
    <source>
        <dbReference type="ARBA" id="ARBA00001974"/>
    </source>
</evidence>
<dbReference type="AlphaFoldDB" id="A0A6P7X6N5"/>
<feature type="binding site" evidence="10">
    <location>
        <begin position="81"/>
        <end position="82"/>
    </location>
    <ligand>
        <name>FAD</name>
        <dbReference type="ChEBI" id="CHEBI:57692"/>
    </ligand>
</feature>
<dbReference type="FunFam" id="1.10.405.10:FF:000004">
    <property type="entry name" value="Amine oxidase"/>
    <property type="match status" value="1"/>
</dbReference>
<dbReference type="Gene3D" id="3.90.660.10">
    <property type="match status" value="2"/>
</dbReference>
<keyword evidence="8" id="KW-1015">Disulfide bond</keyword>
<evidence type="ECO:0000256" key="5">
    <source>
        <dbReference type="ARBA" id="ARBA00022630"/>
    </source>
</evidence>